<evidence type="ECO:0000313" key="1">
    <source>
        <dbReference type="EMBL" id="PVE49926.1"/>
    </source>
</evidence>
<gene>
    <name evidence="1" type="ORF">DC430_23300</name>
</gene>
<protein>
    <submittedName>
        <fullName evidence="1">Uncharacterized protein</fullName>
    </submittedName>
</protein>
<evidence type="ECO:0000313" key="2">
    <source>
        <dbReference type="Proteomes" id="UP000244335"/>
    </source>
</evidence>
<reference evidence="1 2" key="1">
    <citation type="submission" date="2018-04" db="EMBL/GenBank/DDBJ databases">
        <authorList>
            <person name="Hagen T."/>
        </authorList>
    </citation>
    <scope>NUCLEOTIDE SEQUENCE [LARGE SCALE GENOMIC DNA]</scope>
    <source>
        <strain evidence="1 2">TPD7009</strain>
    </source>
</reference>
<dbReference type="EMBL" id="QDFR01000015">
    <property type="protein sequence ID" value="PVE49926.1"/>
    <property type="molecule type" value="Genomic_DNA"/>
</dbReference>
<accession>A0AA92BZ23</accession>
<dbReference type="SUPFAM" id="SSF52540">
    <property type="entry name" value="P-loop containing nucleoside triphosphate hydrolases"/>
    <property type="match status" value="1"/>
</dbReference>
<dbReference type="RefSeq" id="WP_116494592.1">
    <property type="nucleotide sequence ID" value="NZ_QDFR01000015.1"/>
</dbReference>
<name>A0AA92BZ23_RHIRH</name>
<dbReference type="Proteomes" id="UP000244335">
    <property type="component" value="Unassembled WGS sequence"/>
</dbReference>
<organism evidence="1 2">
    <name type="scientific">Rhizobium rhizogenes</name>
    <name type="common">Agrobacterium rhizogenes</name>
    <dbReference type="NCBI Taxonomy" id="359"/>
    <lineage>
        <taxon>Bacteria</taxon>
        <taxon>Pseudomonadati</taxon>
        <taxon>Pseudomonadota</taxon>
        <taxon>Alphaproteobacteria</taxon>
        <taxon>Hyphomicrobiales</taxon>
        <taxon>Rhizobiaceae</taxon>
        <taxon>Rhizobium/Agrobacterium group</taxon>
        <taxon>Rhizobium</taxon>
    </lineage>
</organism>
<dbReference type="AlphaFoldDB" id="A0AA92BZ23"/>
<sequence>MTEEQLSNEWKKSRSGAWAHRGFHYQHLIVTLIALRQWAGLAPNGFVVPEGFEDCVIELEAGHVRVQVKSRREGSFGESEVRDILATMAVKATSGAQINARCVVALEQNRQGVSEKSLEALFEPDLPDVIVCKSPETEIIELLSSKLRVAEIIVEGIASDIYRLVAEAATFNAAASYENRRRLSPTEIEKRINELLAAQDPSAIDDALLSGTLRGVDFTTPLNEPGFYLGTKVQPGHIAAGLVVPRPSETKGIIKALRARRQVVLSAPSGAGKSALLWLAAGALAGEVRWLQVTSSATVNDVAALMRFVHSRRPSDKNAIGLVFDDLDPSNADLWNVLSQDLRAVPGVYLFASARRENIELLTARSEIGIVDVKLDGQLAETVWTKLRADAKTSWEHWREAFEQSNGLMLEYVHILTQGHRLSEVVTDQIRLREREGREDELSIIRCTSAIFSRNGEIEVARLVGCLGIPPTTVGRALRHLMDEHLVRESRPGILGGLHALRSAALLQASHDEAVYLSSVSLWKGLGAASIETVPQIVRSLFSDLDDAGVTEALKQIAQTLHQSNDFEYWSATLDGLGLASLEEHARTFIAVLEEHGVPKANWSIAAMFSDPKLDIPKLSENENWDRFQKSILAFRAAPKRDLRGECLDLLPTGVGIPPCTSLRDAAKLFASLAPLNGGTQIKITMAPEIAGDGEPDIKELSTMLAAAYHIDPHLAASLVKSFGGEDALLAAFHRQTPWVTEPAFEAGKHGRTIRSNWFLLAEDFQTEPHKTVCDICDTLIALTPSSEAAASDAVNAEGAPIRVGAYATWSKNMPRENIPAPSRVSWNRAFNQIVTARSSAGTLTSYAGEMADLVARTEKIFRTFSETWIKGKQVKDAQVLAEGVNDILGRVNDLAYAGPKELSPPGSTAESISDTLGALLTGILGNLIGRMNKVTAESGVKATAAFAADLAEQARSHANSAIWRTVPNPPMEQLRSLARRLADVASILREFGEDSSPVSFKTAIKVAGGADLGKAVQTTARRSRTAAEQRMTEVLGGLESALRQSGIHVQCITRPFDKYSAFWPAKEVAILVSVENFDDYNSGFEAVVALGREYLKRDRMFRIVPKINSKIIAPLAMNPTSELTLPDLQFEEEWCEHIDMPFVSTVLVQNFEKLFAASLQASGIFLARGVVTLHAEEDEVLSQIIDSFQRQRQALEEAASNGAEHRLLALEYADQLWSRLVGEFDDLKAGLTIAEPLCMSPHKALTGKIDQTAAEVAFVKFQILEGEARGPLTEVTVR</sequence>
<proteinExistence type="predicted"/>
<dbReference type="InterPro" id="IPR027417">
    <property type="entry name" value="P-loop_NTPase"/>
</dbReference>
<comment type="caution">
    <text evidence="1">The sequence shown here is derived from an EMBL/GenBank/DDBJ whole genome shotgun (WGS) entry which is preliminary data.</text>
</comment>